<gene>
    <name evidence="1" type="ORF">CMUS01_16181</name>
</gene>
<dbReference type="Gene3D" id="3.30.70.100">
    <property type="match status" value="1"/>
</dbReference>
<proteinExistence type="predicted"/>
<dbReference type="EMBL" id="WIGM01001651">
    <property type="protein sequence ID" value="KAF6792326.1"/>
    <property type="molecule type" value="Genomic_DNA"/>
</dbReference>
<dbReference type="Proteomes" id="UP000639643">
    <property type="component" value="Unassembled WGS sequence"/>
</dbReference>
<protein>
    <recommendedName>
        <fullName evidence="3">ABM domain-containing protein</fullName>
    </recommendedName>
</protein>
<evidence type="ECO:0000313" key="2">
    <source>
        <dbReference type="Proteomes" id="UP000639643"/>
    </source>
</evidence>
<name>A0A8H6IQI0_9PEZI</name>
<sequence>MADSTCETAFIITLYFAPEDVPKFLEMAMPIFDKVQSEPDFLHYEMYHAHDDPGAISFLEKWSKPVDWLMQNQLTKEYYKEYLAVTERMYVKPREMKILNLMGSKYSFQRT</sequence>
<comment type="caution">
    <text evidence="1">The sequence shown here is derived from an EMBL/GenBank/DDBJ whole genome shotgun (WGS) entry which is preliminary data.</text>
</comment>
<dbReference type="SUPFAM" id="SSF54909">
    <property type="entry name" value="Dimeric alpha+beta barrel"/>
    <property type="match status" value="1"/>
</dbReference>
<keyword evidence="2" id="KW-1185">Reference proteome</keyword>
<dbReference type="InterPro" id="IPR011008">
    <property type="entry name" value="Dimeric_a/b-barrel"/>
</dbReference>
<reference evidence="1" key="1">
    <citation type="journal article" date="2020" name="Phytopathology">
        <title>Genome Sequence Resources of Colletotrichum truncatum, C. plurivorum, C. musicola, and C. sojae: Four Species Pathogenic to Soybean (Glycine max).</title>
        <authorList>
            <person name="Rogerio F."/>
            <person name="Boufleur T.R."/>
            <person name="Ciampi-Guillardi M."/>
            <person name="Sukno S.A."/>
            <person name="Thon M.R."/>
            <person name="Massola Junior N.S."/>
            <person name="Baroncelli R."/>
        </authorList>
    </citation>
    <scope>NUCLEOTIDE SEQUENCE</scope>
    <source>
        <strain evidence="1">LFN0074</strain>
    </source>
</reference>
<dbReference type="AlphaFoldDB" id="A0A8H6IQI0"/>
<evidence type="ECO:0008006" key="3">
    <source>
        <dbReference type="Google" id="ProtNLM"/>
    </source>
</evidence>
<accession>A0A8H6IQI0</accession>
<dbReference type="OrthoDB" id="4126315at2759"/>
<organism evidence="1 2">
    <name type="scientific">Colletotrichum musicola</name>
    <dbReference type="NCBI Taxonomy" id="2175873"/>
    <lineage>
        <taxon>Eukaryota</taxon>
        <taxon>Fungi</taxon>
        <taxon>Dikarya</taxon>
        <taxon>Ascomycota</taxon>
        <taxon>Pezizomycotina</taxon>
        <taxon>Sordariomycetes</taxon>
        <taxon>Hypocreomycetidae</taxon>
        <taxon>Glomerellales</taxon>
        <taxon>Glomerellaceae</taxon>
        <taxon>Colletotrichum</taxon>
        <taxon>Colletotrichum orchidearum species complex</taxon>
    </lineage>
</organism>
<evidence type="ECO:0000313" key="1">
    <source>
        <dbReference type="EMBL" id="KAF6792326.1"/>
    </source>
</evidence>